<evidence type="ECO:0000256" key="9">
    <source>
        <dbReference type="SAM" id="Phobius"/>
    </source>
</evidence>
<dbReference type="RefSeq" id="XP_067484677.1">
    <property type="nucleotide sequence ID" value="XM_067628275.1"/>
</dbReference>
<dbReference type="Pfam" id="PF08592">
    <property type="entry name" value="Anthrone_oxy"/>
    <property type="match status" value="1"/>
</dbReference>
<evidence type="ECO:0000313" key="12">
    <source>
        <dbReference type="Proteomes" id="UP000184499"/>
    </source>
</evidence>
<evidence type="ECO:0000256" key="8">
    <source>
        <dbReference type="ARBA" id="ARBA00034313"/>
    </source>
</evidence>
<evidence type="ECO:0000256" key="7">
    <source>
        <dbReference type="ARBA" id="ARBA00023136"/>
    </source>
</evidence>
<accession>A0A1L9V0J4</accession>
<evidence type="ECO:0000256" key="1">
    <source>
        <dbReference type="ARBA" id="ARBA00004141"/>
    </source>
</evidence>
<dbReference type="Pfam" id="PF07110">
    <property type="entry name" value="EthD"/>
    <property type="match status" value="1"/>
</dbReference>
<dbReference type="EMBL" id="KV878679">
    <property type="protein sequence ID" value="OJJ77430.1"/>
    <property type="molecule type" value="Genomic_DNA"/>
</dbReference>
<keyword evidence="5" id="KW-0560">Oxidoreductase</keyword>
<dbReference type="PANTHER" id="PTHR35042:SF3">
    <property type="entry name" value="ANTHRONE OXYGENASE-RELATED"/>
    <property type="match status" value="1"/>
</dbReference>
<dbReference type="OMA" id="PILMENT"/>
<dbReference type="InterPro" id="IPR011008">
    <property type="entry name" value="Dimeric_a/b-barrel"/>
</dbReference>
<dbReference type="OrthoDB" id="3454835at2759"/>
<feature type="transmembrane region" description="Helical" evidence="9">
    <location>
        <begin position="239"/>
        <end position="257"/>
    </location>
</feature>
<gene>
    <name evidence="11" type="ORF">ASPBRDRAFT_61010</name>
</gene>
<evidence type="ECO:0000259" key="10">
    <source>
        <dbReference type="Pfam" id="PF07110"/>
    </source>
</evidence>
<comment type="subcellular location">
    <subcellularLocation>
        <location evidence="1">Membrane</location>
        <topology evidence="1">Multi-pass membrane protein</topology>
    </subcellularLocation>
</comment>
<dbReference type="Gene3D" id="3.30.70.100">
    <property type="match status" value="1"/>
</dbReference>
<feature type="domain" description="EthD" evidence="10">
    <location>
        <begin position="1"/>
        <end position="94"/>
    </location>
</feature>
<keyword evidence="3 9" id="KW-0812">Transmembrane</keyword>
<dbReference type="GO" id="GO:0004497">
    <property type="term" value="F:monooxygenase activity"/>
    <property type="evidence" value="ECO:0007669"/>
    <property type="project" value="UniProtKB-KW"/>
</dbReference>
<comment type="similarity">
    <text evidence="8">Belongs to the anthrone oxygenase family.</text>
</comment>
<organism evidence="11 12">
    <name type="scientific">Aspergillus brasiliensis (strain CBS 101740 / IMI 381727 / IBT 21946)</name>
    <dbReference type="NCBI Taxonomy" id="767769"/>
    <lineage>
        <taxon>Eukaryota</taxon>
        <taxon>Fungi</taxon>
        <taxon>Dikarya</taxon>
        <taxon>Ascomycota</taxon>
        <taxon>Pezizomycotina</taxon>
        <taxon>Eurotiomycetes</taxon>
        <taxon>Eurotiomycetidae</taxon>
        <taxon>Eurotiales</taxon>
        <taxon>Aspergillaceae</taxon>
        <taxon>Aspergillus</taxon>
        <taxon>Aspergillus subgen. Circumdati</taxon>
    </lineage>
</organism>
<dbReference type="STRING" id="767769.A0A1L9V0J4"/>
<evidence type="ECO:0000256" key="3">
    <source>
        <dbReference type="ARBA" id="ARBA00022692"/>
    </source>
</evidence>
<evidence type="ECO:0000256" key="4">
    <source>
        <dbReference type="ARBA" id="ARBA00022989"/>
    </source>
</evidence>
<dbReference type="InterPro" id="IPR009799">
    <property type="entry name" value="EthD_dom"/>
</dbReference>
<comment type="similarity">
    <text evidence="2">Belongs to the tpcK family.</text>
</comment>
<dbReference type="SUPFAM" id="SSF54909">
    <property type="entry name" value="Dimeric alpha+beta barrel"/>
    <property type="match status" value="1"/>
</dbReference>
<keyword evidence="4 9" id="KW-1133">Transmembrane helix</keyword>
<evidence type="ECO:0000256" key="5">
    <source>
        <dbReference type="ARBA" id="ARBA00023002"/>
    </source>
</evidence>
<dbReference type="PANTHER" id="PTHR35042">
    <property type="entry name" value="ANTHRONE OXYGENASE ENCC"/>
    <property type="match status" value="1"/>
</dbReference>
<dbReference type="InterPro" id="IPR013901">
    <property type="entry name" value="Anthrone_oxy"/>
</dbReference>
<sequence>MSEEDYRHHMTQISAPMTKDLMAKYGIVRWTQIHNTSATRALMAELFDPQFANVADYDCFSQAVFRDIEDYKRMKQDPWYKEHLIGDHENFADTKRSRMTIGWVEEFVRDGKCLGSMMNISLLTIPVLLDTSVEPAHLIDQWVRVYHYGHRVLPTLSVATGFFYAWAVARKRKSGRPWGIFALAGLTTMSMLPFTWTVMQATNSTLFATQISNHAGQVVSLDNAISLITKWTLLHTTRVLFPLTGALMGWIGTLRQLN</sequence>
<keyword evidence="12" id="KW-1185">Reference proteome</keyword>
<evidence type="ECO:0000256" key="2">
    <source>
        <dbReference type="ARBA" id="ARBA00005986"/>
    </source>
</evidence>
<evidence type="ECO:0000313" key="11">
    <source>
        <dbReference type="EMBL" id="OJJ77430.1"/>
    </source>
</evidence>
<name>A0A1L9V0J4_ASPBC</name>
<feature type="transmembrane region" description="Helical" evidence="9">
    <location>
        <begin position="178"/>
        <end position="199"/>
    </location>
</feature>
<reference evidence="12" key="1">
    <citation type="journal article" date="2017" name="Genome Biol.">
        <title>Comparative genomics reveals high biological diversity and specific adaptations in the industrially and medically important fungal genus Aspergillus.</title>
        <authorList>
            <person name="de Vries R.P."/>
            <person name="Riley R."/>
            <person name="Wiebenga A."/>
            <person name="Aguilar-Osorio G."/>
            <person name="Amillis S."/>
            <person name="Uchima C.A."/>
            <person name="Anderluh G."/>
            <person name="Asadollahi M."/>
            <person name="Askin M."/>
            <person name="Barry K."/>
            <person name="Battaglia E."/>
            <person name="Bayram O."/>
            <person name="Benocci T."/>
            <person name="Braus-Stromeyer S.A."/>
            <person name="Caldana C."/>
            <person name="Canovas D."/>
            <person name="Cerqueira G.C."/>
            <person name="Chen F."/>
            <person name="Chen W."/>
            <person name="Choi C."/>
            <person name="Clum A."/>
            <person name="Dos Santos R.A."/>
            <person name="Damasio A.R."/>
            <person name="Diallinas G."/>
            <person name="Emri T."/>
            <person name="Fekete E."/>
            <person name="Flipphi M."/>
            <person name="Freyberg S."/>
            <person name="Gallo A."/>
            <person name="Gournas C."/>
            <person name="Habgood R."/>
            <person name="Hainaut M."/>
            <person name="Harispe M.L."/>
            <person name="Henrissat B."/>
            <person name="Hilden K.S."/>
            <person name="Hope R."/>
            <person name="Hossain A."/>
            <person name="Karabika E."/>
            <person name="Karaffa L."/>
            <person name="Karanyi Z."/>
            <person name="Krasevec N."/>
            <person name="Kuo A."/>
            <person name="Kusch H."/>
            <person name="LaButti K."/>
            <person name="Lagendijk E.L."/>
            <person name="Lapidus A."/>
            <person name="Levasseur A."/>
            <person name="Lindquist E."/>
            <person name="Lipzen A."/>
            <person name="Logrieco A.F."/>
            <person name="MacCabe A."/>
            <person name="Maekelae M.R."/>
            <person name="Malavazi I."/>
            <person name="Melin P."/>
            <person name="Meyer V."/>
            <person name="Mielnichuk N."/>
            <person name="Miskei M."/>
            <person name="Molnar A.P."/>
            <person name="Mule G."/>
            <person name="Ngan C.Y."/>
            <person name="Orejas M."/>
            <person name="Orosz E."/>
            <person name="Ouedraogo J.P."/>
            <person name="Overkamp K.M."/>
            <person name="Park H.-S."/>
            <person name="Perrone G."/>
            <person name="Piumi F."/>
            <person name="Punt P.J."/>
            <person name="Ram A.F."/>
            <person name="Ramon A."/>
            <person name="Rauscher S."/>
            <person name="Record E."/>
            <person name="Riano-Pachon D.M."/>
            <person name="Robert V."/>
            <person name="Roehrig J."/>
            <person name="Ruller R."/>
            <person name="Salamov A."/>
            <person name="Salih N.S."/>
            <person name="Samson R.A."/>
            <person name="Sandor E."/>
            <person name="Sanguinetti M."/>
            <person name="Schuetze T."/>
            <person name="Sepcic K."/>
            <person name="Shelest E."/>
            <person name="Sherlock G."/>
            <person name="Sophianopoulou V."/>
            <person name="Squina F.M."/>
            <person name="Sun H."/>
            <person name="Susca A."/>
            <person name="Todd R.B."/>
            <person name="Tsang A."/>
            <person name="Unkles S.E."/>
            <person name="van de Wiele N."/>
            <person name="van Rossen-Uffink D."/>
            <person name="Oliveira J.V."/>
            <person name="Vesth T.C."/>
            <person name="Visser J."/>
            <person name="Yu J.-H."/>
            <person name="Zhou M."/>
            <person name="Andersen M.R."/>
            <person name="Archer D.B."/>
            <person name="Baker S.E."/>
            <person name="Benoit I."/>
            <person name="Brakhage A.A."/>
            <person name="Braus G.H."/>
            <person name="Fischer R."/>
            <person name="Frisvad J.C."/>
            <person name="Goldman G.H."/>
            <person name="Houbraken J."/>
            <person name="Oakley B."/>
            <person name="Pocsi I."/>
            <person name="Scazzocchio C."/>
            <person name="Seiboth B."/>
            <person name="vanKuyk P.A."/>
            <person name="Wortman J."/>
            <person name="Dyer P.S."/>
            <person name="Grigoriev I.V."/>
        </authorList>
    </citation>
    <scope>NUCLEOTIDE SEQUENCE [LARGE SCALE GENOMIC DNA]</scope>
    <source>
        <strain evidence="12">CBS 101740 / IMI 381727 / IBT 21946</strain>
    </source>
</reference>
<protein>
    <recommendedName>
        <fullName evidence="10">EthD domain-containing protein</fullName>
    </recommendedName>
</protein>
<dbReference type="GO" id="GO:0016020">
    <property type="term" value="C:membrane"/>
    <property type="evidence" value="ECO:0007669"/>
    <property type="project" value="UniProtKB-SubCell"/>
</dbReference>
<dbReference type="AlphaFoldDB" id="A0A1L9V0J4"/>
<keyword evidence="6" id="KW-0503">Monooxygenase</keyword>
<keyword evidence="7 9" id="KW-0472">Membrane</keyword>
<evidence type="ECO:0000256" key="6">
    <source>
        <dbReference type="ARBA" id="ARBA00023033"/>
    </source>
</evidence>
<dbReference type="GeneID" id="93580763"/>
<proteinExistence type="inferred from homology"/>
<dbReference type="VEuPathDB" id="FungiDB:ASPBRDRAFT_61010"/>
<dbReference type="Proteomes" id="UP000184499">
    <property type="component" value="Unassembled WGS sequence"/>
</dbReference>